<dbReference type="Pfam" id="PF04222">
    <property type="entry name" value="DUF416"/>
    <property type="match status" value="1"/>
</dbReference>
<dbReference type="InterPro" id="IPR007338">
    <property type="entry name" value="DUF416"/>
</dbReference>
<keyword evidence="2" id="KW-1185">Reference proteome</keyword>
<dbReference type="EMBL" id="JBHSAF010000001">
    <property type="protein sequence ID" value="MFC3911915.1"/>
    <property type="molecule type" value="Genomic_DNA"/>
</dbReference>
<reference evidence="2" key="1">
    <citation type="journal article" date="2019" name="Int. J. Syst. Evol. Microbiol.">
        <title>The Global Catalogue of Microorganisms (GCM) 10K type strain sequencing project: providing services to taxonomists for standard genome sequencing and annotation.</title>
        <authorList>
            <consortium name="The Broad Institute Genomics Platform"/>
            <consortium name="The Broad Institute Genome Sequencing Center for Infectious Disease"/>
            <person name="Wu L."/>
            <person name="Ma J."/>
        </authorList>
    </citation>
    <scope>NUCLEOTIDE SEQUENCE [LARGE SCALE GENOMIC DNA]</scope>
    <source>
        <strain evidence="2">CCUG 54939</strain>
    </source>
</reference>
<dbReference type="RefSeq" id="WP_377149736.1">
    <property type="nucleotide sequence ID" value="NZ_JBHSAF010000001.1"/>
</dbReference>
<proteinExistence type="predicted"/>
<organism evidence="1 2">
    <name type="scientific">Pseudaeromonas sharmana</name>
    <dbReference type="NCBI Taxonomy" id="328412"/>
    <lineage>
        <taxon>Bacteria</taxon>
        <taxon>Pseudomonadati</taxon>
        <taxon>Pseudomonadota</taxon>
        <taxon>Gammaproteobacteria</taxon>
        <taxon>Aeromonadales</taxon>
        <taxon>Aeromonadaceae</taxon>
        <taxon>Pseudaeromonas</taxon>
    </lineage>
</organism>
<evidence type="ECO:0000313" key="1">
    <source>
        <dbReference type="EMBL" id="MFC3911915.1"/>
    </source>
</evidence>
<gene>
    <name evidence="1" type="ORF">ACFOSS_00340</name>
</gene>
<accession>A0ABV8CIU6</accession>
<evidence type="ECO:0000313" key="2">
    <source>
        <dbReference type="Proteomes" id="UP001595692"/>
    </source>
</evidence>
<dbReference type="InterPro" id="IPR023381">
    <property type="entry name" value="YP001051499.1-like_dom_sf"/>
</dbReference>
<comment type="caution">
    <text evidence="1">The sequence shown here is derived from an EMBL/GenBank/DDBJ whole genome shotgun (WGS) entry which is preliminary data.</text>
</comment>
<sequence length="194" mass="21656">MFGDKFYKRLDDLEPWQQTVFALALAERMYPNYQLYAESTGNGSAQVFRHALDTLWQYLTERSSRLDLSAELEALEEQIPEPAKEEHYGAYPALDACVALSCAYNSVVCRIGEEATEASHASVGCVAGFLELLEGKPLSDEELYEQPLMNEELECQVTLLNQVSRPRDAAEILRIRELASQGGVSNLGISLTDE</sequence>
<protein>
    <submittedName>
        <fullName evidence="1">YjaG family protein</fullName>
    </submittedName>
</protein>
<dbReference type="Gene3D" id="1.20.1590.10">
    <property type="entry name" value="YP_001051499.1 domain like"/>
    <property type="match status" value="1"/>
</dbReference>
<name>A0ABV8CIU6_9GAMM</name>
<dbReference type="Proteomes" id="UP001595692">
    <property type="component" value="Unassembled WGS sequence"/>
</dbReference>